<dbReference type="EMBL" id="RSHK01000092">
    <property type="protein sequence ID" value="MIE73190.1"/>
    <property type="molecule type" value="Genomic_DNA"/>
</dbReference>
<comment type="caution">
    <text evidence="1">The sequence shown here is derived from an EMBL/GenBank/DDBJ whole genome shotgun (WGS) entry which is preliminary data.</text>
</comment>
<proteinExistence type="predicted"/>
<name>A0A6C8Y4K2_SALDZ</name>
<organism evidence="1">
    <name type="scientific">Salmonella diarizonae</name>
    <dbReference type="NCBI Taxonomy" id="59204"/>
    <lineage>
        <taxon>Bacteria</taxon>
        <taxon>Pseudomonadati</taxon>
        <taxon>Pseudomonadota</taxon>
        <taxon>Gammaproteobacteria</taxon>
        <taxon>Enterobacterales</taxon>
        <taxon>Enterobacteriaceae</taxon>
        <taxon>Salmonella</taxon>
    </lineage>
</organism>
<dbReference type="AlphaFoldDB" id="A0A6C8Y4K2"/>
<sequence>MANPEYTTVRMRDDRKRRLEMAAIEVGYAKKEPYKWTDILFYLIDEHLDEAVKDLKNKRTKNT</sequence>
<evidence type="ECO:0000313" key="1">
    <source>
        <dbReference type="EMBL" id="MIE73190.1"/>
    </source>
</evidence>
<reference evidence="1" key="1">
    <citation type="submission" date="2018-08" db="EMBL/GenBank/DDBJ databases">
        <authorList>
            <consortium name="GenomeTrakr network: Whole genome sequencing for foodborne pathogen traceback"/>
        </authorList>
    </citation>
    <scope>NUCLEOTIDE SEQUENCE [LARGE SCALE GENOMIC DNA]</scope>
    <source>
        <strain evidence="1">FMA0132</strain>
    </source>
</reference>
<accession>A0A6C8Y4K2</accession>
<gene>
    <name evidence="1" type="ORF">EL06_28510</name>
</gene>
<protein>
    <submittedName>
        <fullName evidence="1">Uncharacterized protein</fullName>
    </submittedName>
</protein>
<dbReference type="Proteomes" id="UP000885362">
    <property type="component" value="Unassembled WGS sequence"/>
</dbReference>